<protein>
    <submittedName>
        <fullName evidence="7">Pre-mRNA 3'-end-processing factor FIP1</fullName>
    </submittedName>
</protein>
<keyword evidence="8" id="KW-1185">Reference proteome</keyword>
<dbReference type="InterPro" id="IPR007854">
    <property type="entry name" value="Fip1_dom"/>
</dbReference>
<dbReference type="PANTHER" id="PTHR13484">
    <property type="entry name" value="FIP1-LIKE 1 PROTEIN"/>
    <property type="match status" value="1"/>
</dbReference>
<dbReference type="Pfam" id="PF05182">
    <property type="entry name" value="Fip1"/>
    <property type="match status" value="1"/>
</dbReference>
<evidence type="ECO:0000313" key="7">
    <source>
        <dbReference type="EMBL" id="OWF45785.1"/>
    </source>
</evidence>
<proteinExistence type="inferred from homology"/>
<evidence type="ECO:0000256" key="1">
    <source>
        <dbReference type="ARBA" id="ARBA00004123"/>
    </source>
</evidence>
<dbReference type="AlphaFoldDB" id="A0A210QAQ5"/>
<evidence type="ECO:0000256" key="5">
    <source>
        <dbReference type="SAM" id="MobiDB-lite"/>
    </source>
</evidence>
<accession>A0A210QAQ5</accession>
<evidence type="ECO:0000256" key="2">
    <source>
        <dbReference type="ARBA" id="ARBA00007459"/>
    </source>
</evidence>
<feature type="compositionally biased region" description="Basic and acidic residues" evidence="5">
    <location>
        <begin position="384"/>
        <end position="427"/>
    </location>
</feature>
<evidence type="ECO:0000256" key="3">
    <source>
        <dbReference type="ARBA" id="ARBA00022664"/>
    </source>
</evidence>
<feature type="compositionally biased region" description="Basic residues" evidence="5">
    <location>
        <begin position="451"/>
        <end position="462"/>
    </location>
</feature>
<dbReference type="Proteomes" id="UP000242188">
    <property type="component" value="Unassembled WGS sequence"/>
</dbReference>
<dbReference type="PANTHER" id="PTHR13484:SF0">
    <property type="entry name" value="PRE-MRNA 3'-END-PROCESSING FACTOR FIP1"/>
    <property type="match status" value="1"/>
</dbReference>
<dbReference type="OrthoDB" id="1917198at2759"/>
<reference evidence="7 8" key="1">
    <citation type="journal article" date="2017" name="Nat. Ecol. Evol.">
        <title>Scallop genome provides insights into evolution of bilaterian karyotype and development.</title>
        <authorList>
            <person name="Wang S."/>
            <person name="Zhang J."/>
            <person name="Jiao W."/>
            <person name="Li J."/>
            <person name="Xun X."/>
            <person name="Sun Y."/>
            <person name="Guo X."/>
            <person name="Huan P."/>
            <person name="Dong B."/>
            <person name="Zhang L."/>
            <person name="Hu X."/>
            <person name="Sun X."/>
            <person name="Wang J."/>
            <person name="Zhao C."/>
            <person name="Wang Y."/>
            <person name="Wang D."/>
            <person name="Huang X."/>
            <person name="Wang R."/>
            <person name="Lv J."/>
            <person name="Li Y."/>
            <person name="Zhang Z."/>
            <person name="Liu B."/>
            <person name="Lu W."/>
            <person name="Hui Y."/>
            <person name="Liang J."/>
            <person name="Zhou Z."/>
            <person name="Hou R."/>
            <person name="Li X."/>
            <person name="Liu Y."/>
            <person name="Li H."/>
            <person name="Ning X."/>
            <person name="Lin Y."/>
            <person name="Zhao L."/>
            <person name="Xing Q."/>
            <person name="Dou J."/>
            <person name="Li Y."/>
            <person name="Mao J."/>
            <person name="Guo H."/>
            <person name="Dou H."/>
            <person name="Li T."/>
            <person name="Mu C."/>
            <person name="Jiang W."/>
            <person name="Fu Q."/>
            <person name="Fu X."/>
            <person name="Miao Y."/>
            <person name="Liu J."/>
            <person name="Yu Q."/>
            <person name="Li R."/>
            <person name="Liao H."/>
            <person name="Li X."/>
            <person name="Kong Y."/>
            <person name="Jiang Z."/>
            <person name="Chourrout D."/>
            <person name="Li R."/>
            <person name="Bao Z."/>
        </authorList>
    </citation>
    <scope>NUCLEOTIDE SEQUENCE [LARGE SCALE GENOMIC DNA]</scope>
    <source>
        <strain evidence="7 8">PY_sf001</strain>
    </source>
</reference>
<feature type="domain" description="Pre-mRNA polyadenylation factor Fip1" evidence="6">
    <location>
        <begin position="139"/>
        <end position="182"/>
    </location>
</feature>
<name>A0A210QAQ5_MIZYE</name>
<comment type="subcellular location">
    <subcellularLocation>
        <location evidence="1">Nucleus</location>
    </subcellularLocation>
</comment>
<feature type="compositionally biased region" description="Acidic residues" evidence="5">
    <location>
        <begin position="56"/>
        <end position="74"/>
    </location>
</feature>
<feature type="region of interest" description="Disordered" evidence="5">
    <location>
        <begin position="1"/>
        <end position="129"/>
    </location>
</feature>
<feature type="compositionally biased region" description="Basic and acidic residues" evidence="5">
    <location>
        <begin position="40"/>
        <end position="53"/>
    </location>
</feature>
<keyword evidence="4" id="KW-0539">Nucleus</keyword>
<feature type="compositionally biased region" description="Low complexity" evidence="5">
    <location>
        <begin position="1"/>
        <end position="12"/>
    </location>
</feature>
<sequence length="484" mass="53921">MAAVEAPAAPAVTEDDEAWLYGDENKEGTPTNGDAAEPVEGAKDEKKDDREAGELSGEEESQEKDDDDDSDDDVQVTIGDIQTFPLNEAPRNLFKAQSGYQKPAGAAAAAKSQSGTGTTVKGVDLDTPGNINGVNQYEFDLDGLQADEKPWRKPGADITDYFNYGFNEDSWRMYCEKQRRNRMEANPGTVTRIYVHQSASSMNRNEKKDALHPPGTETPQTVPVIGSRGKTNPTPRKMAGTIDVIGSTARDSRRPDASSMGDPIPVAGSRKSYNTSVPPPGISVHPTQGMPPMPDYSIPPPGMTLPPGMHPPPGPAPPGVPPGIPPPGFPPVEFDAYYPPTGQTSVSHYDDRNFSSHPTFPSNYNQANPWENNRQEGYRWGSDYSRERSPARSESEYSRDTYWRDRGDRDTYRERDRSRSRERDRSRDHRHRDEKHRSRRKHREDEDSDHHRSKHKKSKKSKKDKDDDAYDPSNPSQDDNAKGD</sequence>
<dbReference type="GO" id="GO:0005847">
    <property type="term" value="C:mRNA cleavage and polyadenylation specificity factor complex"/>
    <property type="evidence" value="ECO:0007669"/>
    <property type="project" value="TreeGrafter"/>
</dbReference>
<evidence type="ECO:0000256" key="4">
    <source>
        <dbReference type="ARBA" id="ARBA00023242"/>
    </source>
</evidence>
<evidence type="ECO:0000313" key="8">
    <source>
        <dbReference type="Proteomes" id="UP000242188"/>
    </source>
</evidence>
<dbReference type="STRING" id="6573.A0A210QAQ5"/>
<dbReference type="GO" id="GO:0006397">
    <property type="term" value="P:mRNA processing"/>
    <property type="evidence" value="ECO:0007669"/>
    <property type="project" value="UniProtKB-KW"/>
</dbReference>
<feature type="compositionally biased region" description="Pro residues" evidence="5">
    <location>
        <begin position="289"/>
        <end position="330"/>
    </location>
</feature>
<dbReference type="InterPro" id="IPR051187">
    <property type="entry name" value="Pre-mRNA_3'-end_processing_reg"/>
</dbReference>
<comment type="caution">
    <text evidence="7">The sequence shown here is derived from an EMBL/GenBank/DDBJ whole genome shotgun (WGS) entry which is preliminary data.</text>
</comment>
<organism evidence="7 8">
    <name type="scientific">Mizuhopecten yessoensis</name>
    <name type="common">Japanese scallop</name>
    <name type="synonym">Patinopecten yessoensis</name>
    <dbReference type="NCBI Taxonomy" id="6573"/>
    <lineage>
        <taxon>Eukaryota</taxon>
        <taxon>Metazoa</taxon>
        <taxon>Spiralia</taxon>
        <taxon>Lophotrochozoa</taxon>
        <taxon>Mollusca</taxon>
        <taxon>Bivalvia</taxon>
        <taxon>Autobranchia</taxon>
        <taxon>Pteriomorphia</taxon>
        <taxon>Pectinida</taxon>
        <taxon>Pectinoidea</taxon>
        <taxon>Pectinidae</taxon>
        <taxon>Mizuhopecten</taxon>
    </lineage>
</organism>
<feature type="compositionally biased region" description="Polar residues" evidence="5">
    <location>
        <begin position="355"/>
        <end position="372"/>
    </location>
</feature>
<gene>
    <name evidence="7" type="ORF">KP79_PYT13048</name>
</gene>
<comment type="similarity">
    <text evidence="2">Belongs to the FIP1 family.</text>
</comment>
<feature type="region of interest" description="Disordered" evidence="5">
    <location>
        <begin position="199"/>
        <end position="484"/>
    </location>
</feature>
<keyword evidence="3" id="KW-0507">mRNA processing</keyword>
<feature type="compositionally biased region" description="Basic residues" evidence="5">
    <location>
        <begin position="428"/>
        <end position="442"/>
    </location>
</feature>
<dbReference type="EMBL" id="NEDP02004404">
    <property type="protein sequence ID" value="OWF45785.1"/>
    <property type="molecule type" value="Genomic_DNA"/>
</dbReference>
<evidence type="ECO:0000259" key="6">
    <source>
        <dbReference type="Pfam" id="PF05182"/>
    </source>
</evidence>